<protein>
    <recommendedName>
        <fullName evidence="3">Pentapeptide repeat-containing protein</fullName>
    </recommendedName>
</protein>
<dbReference type="AlphaFoldDB" id="A0A918LD72"/>
<reference evidence="1" key="2">
    <citation type="submission" date="2020-09" db="EMBL/GenBank/DDBJ databases">
        <authorList>
            <person name="Sun Q."/>
            <person name="Ohkuma M."/>
        </authorList>
    </citation>
    <scope>NUCLEOTIDE SEQUENCE</scope>
    <source>
        <strain evidence="1">JCM 3276</strain>
    </source>
</reference>
<reference evidence="1" key="1">
    <citation type="journal article" date="2014" name="Int. J. Syst. Evol. Microbiol.">
        <title>Complete genome sequence of Corynebacterium casei LMG S-19264T (=DSM 44701T), isolated from a smear-ripened cheese.</title>
        <authorList>
            <consortium name="US DOE Joint Genome Institute (JGI-PGF)"/>
            <person name="Walter F."/>
            <person name="Albersmeier A."/>
            <person name="Kalinowski J."/>
            <person name="Ruckert C."/>
        </authorList>
    </citation>
    <scope>NUCLEOTIDE SEQUENCE</scope>
    <source>
        <strain evidence="1">JCM 3276</strain>
    </source>
</reference>
<evidence type="ECO:0000313" key="1">
    <source>
        <dbReference type="EMBL" id="GGS33953.1"/>
    </source>
</evidence>
<name>A0A918LD72_9PSEU</name>
<accession>A0A918LD72</accession>
<organism evidence="1 2">
    <name type="scientific">Actinokineospora fastidiosa</name>
    <dbReference type="NCBI Taxonomy" id="1816"/>
    <lineage>
        <taxon>Bacteria</taxon>
        <taxon>Bacillati</taxon>
        <taxon>Actinomycetota</taxon>
        <taxon>Actinomycetes</taxon>
        <taxon>Pseudonocardiales</taxon>
        <taxon>Pseudonocardiaceae</taxon>
        <taxon>Actinokineospora</taxon>
    </lineage>
</organism>
<dbReference type="Pfam" id="PF00805">
    <property type="entry name" value="Pentapeptide"/>
    <property type="match status" value="1"/>
</dbReference>
<dbReference type="SUPFAM" id="SSF141571">
    <property type="entry name" value="Pentapeptide repeat-like"/>
    <property type="match status" value="1"/>
</dbReference>
<dbReference type="InterPro" id="IPR001646">
    <property type="entry name" value="5peptide_repeat"/>
</dbReference>
<gene>
    <name evidence="1" type="ORF">GCM10010171_30350</name>
</gene>
<sequence>MGELHSDCSRCHGLCCVALAFTRSADFPVDKPAGTPCGNLLADFRCGVHDRLRDNGYAGCTVFECFGAGQRVSQGPDWRDDPAAAEPMFARFGKVRALHELLWHLAEALALPGTEPVRADLARIRDQVDKAADDPDVDVGAQRSAAVGVLRAAADLARGRGPDLAGADLIGRDLRRRALNGASLRGALLLGADLRGADLAKADLTGADLRGADLRGADLSGALFVTQPQLTAAVGDVTTLLPAARTRPAHWR</sequence>
<dbReference type="Proteomes" id="UP000660680">
    <property type="component" value="Unassembled WGS sequence"/>
</dbReference>
<dbReference type="RefSeq" id="WP_189211041.1">
    <property type="nucleotide sequence ID" value="NZ_BMRB01000002.1"/>
</dbReference>
<dbReference type="Gene3D" id="2.160.20.80">
    <property type="entry name" value="E3 ubiquitin-protein ligase SopA"/>
    <property type="match status" value="1"/>
</dbReference>
<evidence type="ECO:0008006" key="3">
    <source>
        <dbReference type="Google" id="ProtNLM"/>
    </source>
</evidence>
<evidence type="ECO:0000313" key="2">
    <source>
        <dbReference type="Proteomes" id="UP000660680"/>
    </source>
</evidence>
<comment type="caution">
    <text evidence="1">The sequence shown here is derived from an EMBL/GenBank/DDBJ whole genome shotgun (WGS) entry which is preliminary data.</text>
</comment>
<dbReference type="PANTHER" id="PTHR47200:SF2">
    <property type="entry name" value="THYLAKOID LUMENAL 15 KDA PROTEIN 1, CHLOROPLASTIC"/>
    <property type="match status" value="1"/>
</dbReference>
<proteinExistence type="predicted"/>
<dbReference type="InterPro" id="IPR044213">
    <property type="entry name" value="At2g44920-like"/>
</dbReference>
<dbReference type="EMBL" id="BMRB01000002">
    <property type="protein sequence ID" value="GGS33953.1"/>
    <property type="molecule type" value="Genomic_DNA"/>
</dbReference>
<dbReference type="PANTHER" id="PTHR47200">
    <property type="entry name" value="THYLAKOID LUMENAL 15 KDA PROTEIN 1, CHLOROPLASTIC"/>
    <property type="match status" value="1"/>
</dbReference>
<keyword evidence="2" id="KW-1185">Reference proteome</keyword>